<dbReference type="CDD" id="cd03443">
    <property type="entry name" value="PaaI_thioesterase"/>
    <property type="match status" value="1"/>
</dbReference>
<dbReference type="Pfam" id="PF13622">
    <property type="entry name" value="4HBT_3"/>
    <property type="match status" value="1"/>
</dbReference>
<gene>
    <name evidence="2" type="ORF">JL111_18925</name>
</gene>
<dbReference type="Proteomes" id="UP000644749">
    <property type="component" value="Unassembled WGS sequence"/>
</dbReference>
<dbReference type="EMBL" id="JAESHT010000030">
    <property type="protein sequence ID" value="MBL3675548.1"/>
    <property type="molecule type" value="Genomic_DNA"/>
</dbReference>
<comment type="caution">
    <text evidence="2">The sequence shown here is derived from an EMBL/GenBank/DDBJ whole genome shotgun (WGS) entry which is preliminary data.</text>
</comment>
<sequence length="312" mass="32573">MDASEKGAVRQHVLAALCEKQGSSFSFLGHLLALQWSDIQADSLVVTMPVGPHCTDAAGRVSMSALCGMVDIGLANACRLAVGRGWRLATIQLHLQLTGVALEGDLILSAAFDGFSTGTALRQLFSHGVVTCGGKAVCHARASFVALPPPSKTRLDAYPWEQMKSHGASGLKATELDADAQALLADCERALACTNNDRGFLDRFLGLAPRANESGSLCEIAITPTLSNRVGHVQGGLLLSIAAQTAQAAAGDHPVLSSLSCSYTGPGRGDRLSARSDVLHRGRSFATIQTQVRTSDSVLVSDTISTHAAGRT</sequence>
<evidence type="ECO:0000313" key="2">
    <source>
        <dbReference type="EMBL" id="MBL3675548.1"/>
    </source>
</evidence>
<reference evidence="2 3" key="1">
    <citation type="submission" date="2021-01" db="EMBL/GenBank/DDBJ databases">
        <title>011410 draft genome.</title>
        <authorList>
            <person name="Lang L."/>
        </authorList>
    </citation>
    <scope>NUCLEOTIDE SEQUENCE [LARGE SCALE GENOMIC DNA]</scope>
    <source>
        <strain evidence="2 3">KCTC 42845</strain>
    </source>
</reference>
<feature type="domain" description="Acyl-CoA thioesterase-like N-terminal HotDog" evidence="1">
    <location>
        <begin position="229"/>
        <end position="303"/>
    </location>
</feature>
<accession>A0ABS1SA10</accession>
<dbReference type="SUPFAM" id="SSF54637">
    <property type="entry name" value="Thioesterase/thiol ester dehydrase-isomerase"/>
    <property type="match status" value="2"/>
</dbReference>
<organism evidence="2 3">
    <name type="scientific">Paracoccus aerius</name>
    <dbReference type="NCBI Taxonomy" id="1915382"/>
    <lineage>
        <taxon>Bacteria</taxon>
        <taxon>Pseudomonadati</taxon>
        <taxon>Pseudomonadota</taxon>
        <taxon>Alphaproteobacteria</taxon>
        <taxon>Rhodobacterales</taxon>
        <taxon>Paracoccaceae</taxon>
        <taxon>Paracoccus</taxon>
    </lineage>
</organism>
<keyword evidence="3" id="KW-1185">Reference proteome</keyword>
<dbReference type="InterPro" id="IPR049449">
    <property type="entry name" value="TesB_ACOT8-like_N"/>
</dbReference>
<evidence type="ECO:0000259" key="1">
    <source>
        <dbReference type="Pfam" id="PF13622"/>
    </source>
</evidence>
<protein>
    <submittedName>
        <fullName evidence="2">Thioesterase family protein</fullName>
    </submittedName>
</protein>
<dbReference type="InterPro" id="IPR029069">
    <property type="entry name" value="HotDog_dom_sf"/>
</dbReference>
<proteinExistence type="predicted"/>
<dbReference type="RefSeq" id="WP_191312898.1">
    <property type="nucleotide sequence ID" value="NZ_BNCL01000034.1"/>
</dbReference>
<dbReference type="Gene3D" id="3.10.129.10">
    <property type="entry name" value="Hotdog Thioesterase"/>
    <property type="match status" value="2"/>
</dbReference>
<evidence type="ECO:0000313" key="3">
    <source>
        <dbReference type="Proteomes" id="UP000644749"/>
    </source>
</evidence>
<name>A0ABS1SA10_9RHOB</name>